<dbReference type="GO" id="GO:0003700">
    <property type="term" value="F:DNA-binding transcription factor activity"/>
    <property type="evidence" value="ECO:0007669"/>
    <property type="project" value="TreeGrafter"/>
</dbReference>
<dbReference type="CDD" id="cd01392">
    <property type="entry name" value="HTH_LacI"/>
    <property type="match status" value="1"/>
</dbReference>
<feature type="domain" description="HTH lacI-type" evidence="4">
    <location>
        <begin position="6"/>
        <end position="60"/>
    </location>
</feature>
<dbReference type="PANTHER" id="PTHR30146">
    <property type="entry name" value="LACI-RELATED TRANSCRIPTIONAL REPRESSOR"/>
    <property type="match status" value="1"/>
</dbReference>
<gene>
    <name evidence="5" type="ORF">RC74_02975</name>
</gene>
<name>A0A126UWF3_9RHOB</name>
<proteinExistence type="predicted"/>
<dbReference type="OrthoDB" id="8433438at2"/>
<protein>
    <recommendedName>
        <fullName evidence="4">HTH lacI-type domain-containing protein</fullName>
    </recommendedName>
</protein>
<evidence type="ECO:0000256" key="1">
    <source>
        <dbReference type="ARBA" id="ARBA00023015"/>
    </source>
</evidence>
<dbReference type="SUPFAM" id="SSF53822">
    <property type="entry name" value="Periplasmic binding protein-like I"/>
    <property type="match status" value="1"/>
</dbReference>
<dbReference type="Pfam" id="PF00356">
    <property type="entry name" value="LacI"/>
    <property type="match status" value="1"/>
</dbReference>
<evidence type="ECO:0000313" key="5">
    <source>
        <dbReference type="EMBL" id="AML50364.1"/>
    </source>
</evidence>
<dbReference type="InterPro" id="IPR028082">
    <property type="entry name" value="Peripla_BP_I"/>
</dbReference>
<keyword evidence="3" id="KW-0804">Transcription</keyword>
<dbReference type="KEGG" id="hat:RC74_02975"/>
<dbReference type="InterPro" id="IPR010982">
    <property type="entry name" value="Lambda_DNA-bd_dom_sf"/>
</dbReference>
<dbReference type="InterPro" id="IPR046335">
    <property type="entry name" value="LacI/GalR-like_sensor"/>
</dbReference>
<dbReference type="Pfam" id="PF13377">
    <property type="entry name" value="Peripla_BP_3"/>
    <property type="match status" value="1"/>
</dbReference>
<dbReference type="SUPFAM" id="SSF47413">
    <property type="entry name" value="lambda repressor-like DNA-binding domains"/>
    <property type="match status" value="1"/>
</dbReference>
<dbReference type="EMBL" id="CP014327">
    <property type="protein sequence ID" value="AML50364.1"/>
    <property type="molecule type" value="Genomic_DNA"/>
</dbReference>
<dbReference type="RefSeq" id="WP_039000717.1">
    <property type="nucleotide sequence ID" value="NZ_CP014327.1"/>
</dbReference>
<dbReference type="PANTHER" id="PTHR30146:SF109">
    <property type="entry name" value="HTH-TYPE TRANSCRIPTIONAL REGULATOR GALS"/>
    <property type="match status" value="1"/>
</dbReference>
<evidence type="ECO:0000256" key="2">
    <source>
        <dbReference type="ARBA" id="ARBA00023125"/>
    </source>
</evidence>
<evidence type="ECO:0000256" key="3">
    <source>
        <dbReference type="ARBA" id="ARBA00023163"/>
    </source>
</evidence>
<keyword evidence="6" id="KW-1185">Reference proteome</keyword>
<reference evidence="5 6" key="1">
    <citation type="submission" date="2016-02" db="EMBL/GenBank/DDBJ databases">
        <title>Complete genome sequence of Halocynthiibacter arcticus PAMC 20958t from arctic marine sediment.</title>
        <authorList>
            <person name="Lee Y.M."/>
            <person name="Baek K."/>
            <person name="Lee H.K."/>
            <person name="Shin S.C."/>
        </authorList>
    </citation>
    <scope>NUCLEOTIDE SEQUENCE [LARGE SCALE GENOMIC DNA]</scope>
    <source>
        <strain evidence="5">PAMC 20958</strain>
    </source>
</reference>
<evidence type="ECO:0000259" key="4">
    <source>
        <dbReference type="PROSITE" id="PS50932"/>
    </source>
</evidence>
<evidence type="ECO:0000313" key="6">
    <source>
        <dbReference type="Proteomes" id="UP000070371"/>
    </source>
</evidence>
<sequence>MNSNRARIQDVARVAGVSTATVSRTLSNPSVVSEATRSSVLEAVKVTGYRVNRAARNLRTQKTSAILVLIPNLSNPFFSQIISGIEQVFSRAGYSLLVADTENKSKPNFSLVDVFRDGQADGIILLDGYIPLEAITSLRGTEAEHLVIYACEWGESEGIPSIRSDNPAGARMAAEHFANLGHKTVGHVCGPAENVLTPMRRDSFLTEAKKLGMEVRDEWVFPGDFRLVTGAQAADMYMALEDKPSAIFCASDLMAIGFMKRCLSEGMRIPEDVSVIGFDDVGLAAYYHPSLTTIRQDRSQIGRVAATTLLSRLRDPSNIDPYFRHTVPVELISRESTGRFLPKV</sequence>
<dbReference type="PROSITE" id="PS50932">
    <property type="entry name" value="HTH_LACI_2"/>
    <property type="match status" value="1"/>
</dbReference>
<dbReference type="CDD" id="cd06284">
    <property type="entry name" value="PBP1_LacI-like"/>
    <property type="match status" value="1"/>
</dbReference>
<dbReference type="Gene3D" id="3.40.50.2300">
    <property type="match status" value="2"/>
</dbReference>
<dbReference type="Gene3D" id="1.10.260.40">
    <property type="entry name" value="lambda repressor-like DNA-binding domains"/>
    <property type="match status" value="1"/>
</dbReference>
<dbReference type="InterPro" id="IPR000843">
    <property type="entry name" value="HTH_LacI"/>
</dbReference>
<keyword evidence="2" id="KW-0238">DNA-binding</keyword>
<accession>A0A126UWF3</accession>
<dbReference type="GO" id="GO:0000976">
    <property type="term" value="F:transcription cis-regulatory region binding"/>
    <property type="evidence" value="ECO:0007669"/>
    <property type="project" value="TreeGrafter"/>
</dbReference>
<organism evidence="5 6">
    <name type="scientific">Falsihalocynthiibacter arcticus</name>
    <dbReference type="NCBI Taxonomy" id="1579316"/>
    <lineage>
        <taxon>Bacteria</taxon>
        <taxon>Pseudomonadati</taxon>
        <taxon>Pseudomonadota</taxon>
        <taxon>Alphaproteobacteria</taxon>
        <taxon>Rhodobacterales</taxon>
        <taxon>Roseobacteraceae</taxon>
        <taxon>Falsihalocynthiibacter</taxon>
    </lineage>
</organism>
<dbReference type="Proteomes" id="UP000070371">
    <property type="component" value="Chromosome"/>
</dbReference>
<dbReference type="STRING" id="1579316.RC74_02975"/>
<dbReference type="AlphaFoldDB" id="A0A126UWF3"/>
<keyword evidence="1" id="KW-0805">Transcription regulation</keyword>
<dbReference type="SMART" id="SM00354">
    <property type="entry name" value="HTH_LACI"/>
    <property type="match status" value="1"/>
</dbReference>